<gene>
    <name evidence="4" type="ORF">GRQ65_16910</name>
</gene>
<feature type="domain" description="FAS1" evidence="3">
    <location>
        <begin position="93"/>
        <end position="225"/>
    </location>
</feature>
<feature type="compositionally biased region" description="Low complexity" evidence="1">
    <location>
        <begin position="36"/>
        <end position="72"/>
    </location>
</feature>
<accession>A0A6L7F269</accession>
<name>A0A6L7F269_9ACTN</name>
<proteinExistence type="predicted"/>
<feature type="signal peptide" evidence="2">
    <location>
        <begin position="1"/>
        <end position="25"/>
    </location>
</feature>
<dbReference type="AlphaFoldDB" id="A0A6L7F269"/>
<reference evidence="4 5" key="1">
    <citation type="submission" date="2019-12" db="EMBL/GenBank/DDBJ databases">
        <authorList>
            <person name="Kun Z."/>
        </authorList>
    </citation>
    <scope>NUCLEOTIDE SEQUENCE [LARGE SCALE GENOMIC DNA]</scope>
    <source>
        <strain evidence="4 5">YIM 123512</strain>
    </source>
</reference>
<keyword evidence="5" id="KW-1185">Reference proteome</keyword>
<dbReference type="SMART" id="SM00554">
    <property type="entry name" value="FAS1"/>
    <property type="match status" value="1"/>
</dbReference>
<dbReference type="RefSeq" id="WP_160879167.1">
    <property type="nucleotide sequence ID" value="NZ_WUEK01000011.1"/>
</dbReference>
<dbReference type="GO" id="GO:0005615">
    <property type="term" value="C:extracellular space"/>
    <property type="evidence" value="ECO:0007669"/>
    <property type="project" value="TreeGrafter"/>
</dbReference>
<evidence type="ECO:0000313" key="5">
    <source>
        <dbReference type="Proteomes" id="UP000473325"/>
    </source>
</evidence>
<evidence type="ECO:0000256" key="1">
    <source>
        <dbReference type="SAM" id="MobiDB-lite"/>
    </source>
</evidence>
<sequence>MKRTTLRKTGATGIAVLALSMGLVACGSDDSEDTSASDTTSSSAPATSDAPSEDTSASASASEDATSASTEPFGPSCNAIPANGKGSLEGMTSDPVATAASNNPLLKTLVSAVGAVPGLADTLNSAPALTVFAPTDDAFAKIPEADLNAVLADQTQLTAILSHHVVGERLDPTAVVGEHETLNGDQVTVDGDAEAGMTVDNGTANVICGNVQTANANVYVIDSVLMPTN</sequence>
<feature type="region of interest" description="Disordered" evidence="1">
    <location>
        <begin position="27"/>
        <end position="95"/>
    </location>
</feature>
<dbReference type="Gene3D" id="2.30.180.10">
    <property type="entry name" value="FAS1 domain"/>
    <property type="match status" value="1"/>
</dbReference>
<dbReference type="Pfam" id="PF02469">
    <property type="entry name" value="Fasciclin"/>
    <property type="match status" value="1"/>
</dbReference>
<evidence type="ECO:0000259" key="3">
    <source>
        <dbReference type="PROSITE" id="PS50213"/>
    </source>
</evidence>
<feature type="chain" id="PRO_5039567729" evidence="2">
    <location>
        <begin position="26"/>
        <end position="229"/>
    </location>
</feature>
<dbReference type="InterPro" id="IPR050904">
    <property type="entry name" value="Adhesion/Biosynth-related"/>
</dbReference>
<dbReference type="Proteomes" id="UP000473325">
    <property type="component" value="Unassembled WGS sequence"/>
</dbReference>
<dbReference type="PROSITE" id="PS51257">
    <property type="entry name" value="PROKAR_LIPOPROTEIN"/>
    <property type="match status" value="1"/>
</dbReference>
<comment type="caution">
    <text evidence="4">The sequence shown here is derived from an EMBL/GenBank/DDBJ whole genome shotgun (WGS) entry which is preliminary data.</text>
</comment>
<dbReference type="PANTHER" id="PTHR10900">
    <property type="entry name" value="PERIOSTIN-RELATED"/>
    <property type="match status" value="1"/>
</dbReference>
<dbReference type="InterPro" id="IPR000782">
    <property type="entry name" value="FAS1_domain"/>
</dbReference>
<evidence type="ECO:0000313" key="4">
    <source>
        <dbReference type="EMBL" id="MXG91231.1"/>
    </source>
</evidence>
<dbReference type="SUPFAM" id="SSF82153">
    <property type="entry name" value="FAS1 domain"/>
    <property type="match status" value="1"/>
</dbReference>
<dbReference type="GO" id="GO:0030198">
    <property type="term" value="P:extracellular matrix organization"/>
    <property type="evidence" value="ECO:0007669"/>
    <property type="project" value="TreeGrafter"/>
</dbReference>
<dbReference type="PANTHER" id="PTHR10900:SF77">
    <property type="entry name" value="FI19380P1"/>
    <property type="match status" value="1"/>
</dbReference>
<evidence type="ECO:0000256" key="2">
    <source>
        <dbReference type="SAM" id="SignalP"/>
    </source>
</evidence>
<dbReference type="InterPro" id="IPR036378">
    <property type="entry name" value="FAS1_dom_sf"/>
</dbReference>
<dbReference type="GO" id="GO:0050839">
    <property type="term" value="F:cell adhesion molecule binding"/>
    <property type="evidence" value="ECO:0007669"/>
    <property type="project" value="TreeGrafter"/>
</dbReference>
<protein>
    <submittedName>
        <fullName evidence="4">Fasciclin domain-containing protein</fullName>
    </submittedName>
</protein>
<dbReference type="EMBL" id="WUEK01000011">
    <property type="protein sequence ID" value="MXG91231.1"/>
    <property type="molecule type" value="Genomic_DNA"/>
</dbReference>
<dbReference type="GO" id="GO:0007155">
    <property type="term" value="P:cell adhesion"/>
    <property type="evidence" value="ECO:0007669"/>
    <property type="project" value="TreeGrafter"/>
</dbReference>
<dbReference type="PROSITE" id="PS50213">
    <property type="entry name" value="FAS1"/>
    <property type="match status" value="1"/>
</dbReference>
<dbReference type="GO" id="GO:0031012">
    <property type="term" value="C:extracellular matrix"/>
    <property type="evidence" value="ECO:0007669"/>
    <property type="project" value="TreeGrafter"/>
</dbReference>
<organism evidence="4 5">
    <name type="scientific">Nocardioides flavescens</name>
    <dbReference type="NCBI Taxonomy" id="2691959"/>
    <lineage>
        <taxon>Bacteria</taxon>
        <taxon>Bacillati</taxon>
        <taxon>Actinomycetota</taxon>
        <taxon>Actinomycetes</taxon>
        <taxon>Propionibacteriales</taxon>
        <taxon>Nocardioidaceae</taxon>
        <taxon>Nocardioides</taxon>
    </lineage>
</organism>
<keyword evidence="2" id="KW-0732">Signal</keyword>